<dbReference type="GO" id="GO:0042575">
    <property type="term" value="C:DNA polymerase complex"/>
    <property type="evidence" value="ECO:0007669"/>
    <property type="project" value="UniProtKB-ARBA"/>
</dbReference>
<dbReference type="SUPFAM" id="SSF56672">
    <property type="entry name" value="DNA/RNA polymerases"/>
    <property type="match status" value="1"/>
</dbReference>
<evidence type="ECO:0000256" key="3">
    <source>
        <dbReference type="SAM" id="Phobius"/>
    </source>
</evidence>
<dbReference type="InterPro" id="IPR005312">
    <property type="entry name" value="DUF1759"/>
</dbReference>
<dbReference type="GO" id="GO:0015074">
    <property type="term" value="P:DNA integration"/>
    <property type="evidence" value="ECO:0007669"/>
    <property type="project" value="InterPro"/>
</dbReference>
<evidence type="ECO:0000259" key="4">
    <source>
        <dbReference type="PROSITE" id="PS50994"/>
    </source>
</evidence>
<feature type="compositionally biased region" description="Polar residues" evidence="2">
    <location>
        <begin position="357"/>
        <end position="367"/>
    </location>
</feature>
<feature type="compositionally biased region" description="Basic and acidic residues" evidence="2">
    <location>
        <begin position="1773"/>
        <end position="1790"/>
    </location>
</feature>
<dbReference type="PROSITE" id="PS50994">
    <property type="entry name" value="INTEGRASE"/>
    <property type="match status" value="1"/>
</dbReference>
<evidence type="ECO:0000313" key="6">
    <source>
        <dbReference type="WBParaSite" id="ACRNAN_scaffold9059.g25749.t1"/>
    </source>
</evidence>
<dbReference type="Pfam" id="PF05380">
    <property type="entry name" value="Peptidase_A17"/>
    <property type="match status" value="1"/>
</dbReference>
<dbReference type="InterPro" id="IPR036397">
    <property type="entry name" value="RNaseH_sf"/>
</dbReference>
<dbReference type="InterPro" id="IPR012337">
    <property type="entry name" value="RNaseH-like_sf"/>
</dbReference>
<dbReference type="InterPro" id="IPR008042">
    <property type="entry name" value="Retrotrans_Pao"/>
</dbReference>
<dbReference type="PANTHER" id="PTHR47331">
    <property type="entry name" value="PHD-TYPE DOMAIN-CONTAINING PROTEIN"/>
    <property type="match status" value="1"/>
</dbReference>
<protein>
    <submittedName>
        <fullName evidence="6">Integrase catalytic domain-containing protein</fullName>
    </submittedName>
</protein>
<dbReference type="PANTHER" id="PTHR47331:SF5">
    <property type="entry name" value="RIBONUCLEASE H"/>
    <property type="match status" value="1"/>
</dbReference>
<feature type="region of interest" description="Disordered" evidence="2">
    <location>
        <begin position="355"/>
        <end position="392"/>
    </location>
</feature>
<dbReference type="InterPro" id="IPR040676">
    <property type="entry name" value="DUF5641"/>
</dbReference>
<dbReference type="InterPro" id="IPR043502">
    <property type="entry name" value="DNA/RNA_pol_sf"/>
</dbReference>
<keyword evidence="3" id="KW-0812">Transmembrane</keyword>
<name>A0A914EKC3_9BILA</name>
<reference evidence="6" key="1">
    <citation type="submission" date="2022-11" db="UniProtKB">
        <authorList>
            <consortium name="WormBaseParasite"/>
        </authorList>
    </citation>
    <scope>IDENTIFICATION</scope>
</reference>
<dbReference type="Pfam" id="PF18701">
    <property type="entry name" value="DUF5641"/>
    <property type="match status" value="1"/>
</dbReference>
<organism evidence="5 6">
    <name type="scientific">Acrobeloides nanus</name>
    <dbReference type="NCBI Taxonomy" id="290746"/>
    <lineage>
        <taxon>Eukaryota</taxon>
        <taxon>Metazoa</taxon>
        <taxon>Ecdysozoa</taxon>
        <taxon>Nematoda</taxon>
        <taxon>Chromadorea</taxon>
        <taxon>Rhabditida</taxon>
        <taxon>Tylenchina</taxon>
        <taxon>Cephalobomorpha</taxon>
        <taxon>Cephaloboidea</taxon>
        <taxon>Cephalobidae</taxon>
        <taxon>Acrobeloides</taxon>
    </lineage>
</organism>
<accession>A0A914EKC3</accession>
<dbReference type="InterPro" id="IPR001584">
    <property type="entry name" value="Integrase_cat-core"/>
</dbReference>
<dbReference type="Pfam" id="PF05585">
    <property type="entry name" value="DUF1758"/>
    <property type="match status" value="1"/>
</dbReference>
<feature type="transmembrane region" description="Helical" evidence="3">
    <location>
        <begin position="1812"/>
        <end position="1831"/>
    </location>
</feature>
<evidence type="ECO:0000256" key="2">
    <source>
        <dbReference type="SAM" id="MobiDB-lite"/>
    </source>
</evidence>
<feature type="transmembrane region" description="Helical" evidence="3">
    <location>
        <begin position="1937"/>
        <end position="1962"/>
    </location>
</feature>
<dbReference type="WBParaSite" id="ACRNAN_scaffold9059.g25749.t1">
    <property type="protein sequence ID" value="ACRNAN_scaffold9059.g25749.t1"/>
    <property type="gene ID" value="ACRNAN_scaffold9059.g25749"/>
</dbReference>
<dbReference type="SUPFAM" id="SSF53098">
    <property type="entry name" value="Ribonuclease H-like"/>
    <property type="match status" value="1"/>
</dbReference>
<dbReference type="Pfam" id="PF03564">
    <property type="entry name" value="DUF1759"/>
    <property type="match status" value="1"/>
</dbReference>
<keyword evidence="5" id="KW-1185">Reference proteome</keyword>
<proteinExistence type="predicted"/>
<dbReference type="Gene3D" id="3.30.420.10">
    <property type="entry name" value="Ribonuclease H-like superfamily/Ribonuclease H"/>
    <property type="match status" value="1"/>
</dbReference>
<sequence length="2125" mass="244394">MSGPIRQKLGPTSKLLKDRLDALKSYAIPSAEAEETKEQLVEHMEDLIDDLDEDLRKINDWSQSLATLDQQWQALMAQEEDNGVESKQFTTFIAKNDYTVCMIQGQAKVSELEKMRSKLLRALNKLKKEAGQEAVNSTSPLRMTMSTPLTHHQLEASHTPVATTPAVAPTIQLPKMSMRTYNGDYRDWMPFKNWFTVTIMSQPLSPLQMFMYLHSCLEKGSTAEQAIAAISITEENFKLAWDTLEKVCGDQKKIIRNHWRTLQKHSITTLQNASNSELRKRLDSIKLAVSQLKQAGEEIESRSVQILIEQNWPPKVMERLIDKEATTSTEMLQALDDILKRQEEIYSLCYGEERKPNQTTKNSSQPKLNEHISSAMFVGSSKKKNDKKLGKNKKEARGPYCILHEIEGHWSNECKAYPDDEAKKHKLKEEKRCTICTSKKHTQCERKVSCALCKGDHHHIFHKESKKPSKKPMSSNSIAVEETHAGSLSVNSAFDIKGNKQKMLYLVEVNVFNPLNPSKQVKTLAILDNGAEQSFVHADITNKLNIKGQKKKLYLSTFGSKDVVSVDSFIVNLGFQIFDGSNIQMEVRSIGFMMRPIQTVLATANVDMEAKCLEPKLYQPQILIGIDLINEILLSFRQRLPSRFWRQSTIFGPVIGGKGFTVNGMNEAEFSENSNTMSMFMLAEPHHERDLQVEAQLENLVKTQYEIDKIGISDSPEKSADDIEATKILHEHMRIDENGRIEVPLLWKKGTLKVPKNRALAYGRFVSEVKKLSKNPDHLREYDRIIREYIESGICEVVEDENKLDGPFESFLPHHSVIKENSNTTKIRKVNDASASIGNGPSLNDNIYKGKSKIPDAVGFFMRFRWHKKVMVMDIQKAFLQLSVRKCDRDVLRFFWLKRIDRPISPDNTLIARYGRLPFGVICAPGNLDEATDFLMSLDESKVAKIIKDNKYVDNICLGGDTTEDLLLFYHEAKRIFAKAHMNVREFLSNDAIANSQIPEVDRMVLSTENAKILGIPWDYVNDKIVLELKTPEDNCKPVTKRQVLKQIAKCYDPNGFMSPLLLTAKIFNQSLWLAGYEWDQQVTSIEVEKWRRITQDWSNFKKTIDRCISGSKQAVYQLHAFCDGSVTSFATAIILRVEEPDGQASTHLVFAKSRLKPIKGLSIPRMELMGVVTGHRALHFVEKQLRQPISEKFIWTDSTAVLGWIFSTKKQEVFIENRMKELRSDPKLEYRHVCSADNTADCATRGLPSSKLIDFDLWWFGPNWLQQAKENWPNSEFGGIPEILKHTEEIGTIEVQPEESATLSIIEPTIVRDNTDIEPFPIDLSKFSSLHKLIRHIVLILRWKKVANFQKLHKNQPGLQTPDSDASDYEEALQLLLKRAQQEKPPSESQIKQLDLKIDKANLRERYWLPQGSKMIMNIIKKNCFTCRRYDARPFKLPPMPPLPTERITRAKAFQFCAIDNYGPVWIRIEGIKKKIAGVIFTCLVTRMTALDVATDMSTFTFIQTLQRLIARFGKPSRIYSDHGTNFKLAMKSFAAENGIEWSRITTNSPWSGGVYEAIVKLTKNCLRRCIGRQLMDYNSFITLIAQTESVLNSRPLTYVSDTVDDCRVIRPIDFVNYQVDVKTKMLTDFDSTNDSAYKPEITSREQVLEIVAQEEKYLNRLWIDFYSFYLKALRERHRMEHKQPKNVVPRPPQVGEVVILYEECAPRAEWKLGRVSELKQSSDGEIRAVKVRTPNGKELERPVNLIYPLEIVNEIADKDSSETTENASKLNNHELEKPEEDKEVKERQQQAIDPYRAKLRPRNQAKFSTMVNHMNFFFFIMSICGLFCITRAQDFHLVAVNCVPYGINLVIATEVTQIKAFVKPICLDKRNPSSLEFFQLPAEILMYQQRVTVRYWSGTKEFIMNSECPRHDFCSIQDCLWCWRIFLYLFQCIPWWLEMIFALVGLAILYCLIKCCDAIGKIVEVMQKAWKFLKKILIPIWHYFVSILSALCPCFGKIRWFNKKNNLKNNEENPLLEPKKENNNMLPFHHPTAERRRRNWPIQIPIWRLSAMVIQAYIFGVAYARDPRECAETFTIIASENRAKGMHMESSARFLNRLWSCCTQMLKQPALCSVILKDIHSAY</sequence>
<dbReference type="InterPro" id="IPR008737">
    <property type="entry name" value="DUF1758"/>
</dbReference>
<keyword evidence="1" id="KW-0175">Coiled coil</keyword>
<feature type="domain" description="Integrase catalytic" evidence="4">
    <location>
        <begin position="1441"/>
        <end position="1621"/>
    </location>
</feature>
<keyword evidence="3" id="KW-0472">Membrane</keyword>
<dbReference type="Proteomes" id="UP000887540">
    <property type="component" value="Unplaced"/>
</dbReference>
<keyword evidence="3" id="KW-1133">Transmembrane helix</keyword>
<dbReference type="GO" id="GO:0003676">
    <property type="term" value="F:nucleic acid binding"/>
    <property type="evidence" value="ECO:0007669"/>
    <property type="project" value="InterPro"/>
</dbReference>
<feature type="transmembrane region" description="Helical" evidence="3">
    <location>
        <begin position="1982"/>
        <end position="2000"/>
    </location>
</feature>
<feature type="region of interest" description="Disordered" evidence="2">
    <location>
        <begin position="1760"/>
        <end position="1795"/>
    </location>
</feature>
<evidence type="ECO:0000256" key="1">
    <source>
        <dbReference type="SAM" id="Coils"/>
    </source>
</evidence>
<feature type="coiled-coil region" evidence="1">
    <location>
        <begin position="30"/>
        <end position="57"/>
    </location>
</feature>
<evidence type="ECO:0000313" key="5">
    <source>
        <dbReference type="Proteomes" id="UP000887540"/>
    </source>
</evidence>